<comment type="caution">
    <text evidence="6">The sequence shown here is derived from an EMBL/GenBank/DDBJ whole genome shotgun (WGS) entry which is preliminary data.</text>
</comment>
<evidence type="ECO:0000313" key="6">
    <source>
        <dbReference type="EMBL" id="MFD2599698.1"/>
    </source>
</evidence>
<comment type="subcellular location">
    <subcellularLocation>
        <location evidence="1">Membrane</location>
        <topology evidence="1">Multi-pass membrane protein</topology>
    </subcellularLocation>
</comment>
<feature type="transmembrane region" description="Helical" evidence="5">
    <location>
        <begin position="80"/>
        <end position="103"/>
    </location>
</feature>
<dbReference type="RefSeq" id="WP_380869825.1">
    <property type="nucleotide sequence ID" value="NZ_JBHUMA010000006.1"/>
</dbReference>
<proteinExistence type="predicted"/>
<feature type="transmembrane region" description="Helical" evidence="5">
    <location>
        <begin position="36"/>
        <end position="59"/>
    </location>
</feature>
<dbReference type="Pfam" id="PF01566">
    <property type="entry name" value="Nramp"/>
    <property type="match status" value="1"/>
</dbReference>
<protein>
    <submittedName>
        <fullName evidence="6">NRAMP family divalent metal transporter</fullName>
    </submittedName>
</protein>
<evidence type="ECO:0000256" key="5">
    <source>
        <dbReference type="SAM" id="Phobius"/>
    </source>
</evidence>
<feature type="transmembrane region" description="Helical" evidence="5">
    <location>
        <begin position="269"/>
        <end position="293"/>
    </location>
</feature>
<evidence type="ECO:0000256" key="1">
    <source>
        <dbReference type="ARBA" id="ARBA00004141"/>
    </source>
</evidence>
<reference evidence="7" key="1">
    <citation type="journal article" date="2019" name="Int. J. Syst. Evol. Microbiol.">
        <title>The Global Catalogue of Microorganisms (GCM) 10K type strain sequencing project: providing services to taxonomists for standard genome sequencing and annotation.</title>
        <authorList>
            <consortium name="The Broad Institute Genomics Platform"/>
            <consortium name="The Broad Institute Genome Sequencing Center for Infectious Disease"/>
            <person name="Wu L."/>
            <person name="Ma J."/>
        </authorList>
    </citation>
    <scope>NUCLEOTIDE SEQUENCE [LARGE SCALE GENOMIC DNA]</scope>
    <source>
        <strain evidence="7">KCTC 42248</strain>
    </source>
</reference>
<gene>
    <name evidence="6" type="ORF">ACFSQ3_12125</name>
</gene>
<organism evidence="6 7">
    <name type="scientific">Sphingobacterium corticis</name>
    <dbReference type="NCBI Taxonomy" id="1812823"/>
    <lineage>
        <taxon>Bacteria</taxon>
        <taxon>Pseudomonadati</taxon>
        <taxon>Bacteroidota</taxon>
        <taxon>Sphingobacteriia</taxon>
        <taxon>Sphingobacteriales</taxon>
        <taxon>Sphingobacteriaceae</taxon>
        <taxon>Sphingobacterium</taxon>
    </lineage>
</organism>
<sequence>MQKSNWGALLSAAFLMAISAIGPGFLTQTALFTSQLGASFGFIILASIIVDIVAQLNIWRIVAVSGIPAQDIANKVIPGLGYALAIMVAFGGMAFNIGNLAGAGLGLQVLFDLDVSYGAALSALIAIGIFLYKEASKAMDFFVKILGVIMIFLMLYIAVQSNPPLVEAAQRTFMPEQFSFTALVTIIGGTVGGYITFAGAHRLLDRGIKGAENIPTIDRGAISAIGIASLMRILLFVAALGVVSAGFAIDPNNPPASVFQWAGGTIGYKIFGLVMWAAAITSVIGSAYTSITFIKSFHARFNQHASLLTVGFILLSCLLYAAIGNPVQTLVIAGALNGFILPIALCMMLIAAHKSEVVGAYRQPYWLTASGTLIALVMAYMAMQTILELAQKLPE</sequence>
<keyword evidence="2 5" id="KW-0812">Transmembrane</keyword>
<keyword evidence="7" id="KW-1185">Reference proteome</keyword>
<name>A0ABW5NM35_9SPHI</name>
<feature type="transmembrane region" description="Helical" evidence="5">
    <location>
        <begin position="305"/>
        <end position="323"/>
    </location>
</feature>
<evidence type="ECO:0000313" key="7">
    <source>
        <dbReference type="Proteomes" id="UP001597393"/>
    </source>
</evidence>
<accession>A0ABW5NM35</accession>
<dbReference type="PANTHER" id="PTHR11706">
    <property type="entry name" value="SOLUTE CARRIER PROTEIN FAMILY 11 MEMBER"/>
    <property type="match status" value="1"/>
</dbReference>
<feature type="transmembrane region" description="Helical" evidence="5">
    <location>
        <begin position="141"/>
        <end position="159"/>
    </location>
</feature>
<dbReference type="PANTHER" id="PTHR11706:SF2">
    <property type="entry name" value="TRANSPORTER PROTEIN"/>
    <property type="match status" value="1"/>
</dbReference>
<evidence type="ECO:0000256" key="2">
    <source>
        <dbReference type="ARBA" id="ARBA00022692"/>
    </source>
</evidence>
<feature type="transmembrane region" description="Helical" evidence="5">
    <location>
        <begin position="329"/>
        <end position="352"/>
    </location>
</feature>
<feature type="transmembrane region" description="Helical" evidence="5">
    <location>
        <begin position="179"/>
        <end position="200"/>
    </location>
</feature>
<keyword evidence="3 5" id="KW-1133">Transmembrane helix</keyword>
<evidence type="ECO:0000256" key="4">
    <source>
        <dbReference type="ARBA" id="ARBA00023136"/>
    </source>
</evidence>
<keyword evidence="4 5" id="KW-0472">Membrane</keyword>
<feature type="transmembrane region" description="Helical" evidence="5">
    <location>
        <begin position="115"/>
        <end position="132"/>
    </location>
</feature>
<dbReference type="Proteomes" id="UP001597393">
    <property type="component" value="Unassembled WGS sequence"/>
</dbReference>
<evidence type="ECO:0000256" key="3">
    <source>
        <dbReference type="ARBA" id="ARBA00022989"/>
    </source>
</evidence>
<dbReference type="InterPro" id="IPR001046">
    <property type="entry name" value="NRAMP_fam"/>
</dbReference>
<feature type="transmembrane region" description="Helical" evidence="5">
    <location>
        <begin position="364"/>
        <end position="383"/>
    </location>
</feature>
<dbReference type="EMBL" id="JBHUMA010000006">
    <property type="protein sequence ID" value="MFD2599698.1"/>
    <property type="molecule type" value="Genomic_DNA"/>
</dbReference>
<feature type="transmembrane region" description="Helical" evidence="5">
    <location>
        <begin position="221"/>
        <end position="249"/>
    </location>
</feature>